<reference evidence="9 10" key="1">
    <citation type="journal article" date="2019" name="Extremophiles">
        <title>Biogeography of thermophiles and predominance of Thermus scotoductus in domestic water heaters.</title>
        <authorList>
            <person name="Wilpiszeski R.L."/>
            <person name="Zhang Z."/>
            <person name="House C.H."/>
        </authorList>
    </citation>
    <scope>NUCLEOTIDE SEQUENCE [LARGE SCALE GENOMIC DNA]</scope>
    <source>
        <strain evidence="9 10">34_S34</strain>
    </source>
</reference>
<evidence type="ECO:0000256" key="2">
    <source>
        <dbReference type="ARBA" id="ARBA00022448"/>
    </source>
</evidence>
<name>A0A430R6D1_THESC</name>
<sequence length="281" mass="29510">MVARRVWRRLLGHPTGALGGLVLGLFVLGSLGAPWLSAHSPVTTDFNSLLRPPSLTHPFGTDELGRDVLARVLYGGRVSLTVGVASVALALLVGGLWGLAAGYFRGWLDSVLMRLVDALLAFPFLVLAITLAAILGPGLSNSILAITVVTSPAVARLVRGQVLAEVGKDYVTAAEAIGAPHSRILFRHILPNLWGPLIVQGSLATANAILAEATLSFLGLGVQPPTPAWGSMLNAARGYLDSAPWLAVFPGLAIFLVVLSFNLLGDALRDALDPRTERKLA</sequence>
<dbReference type="SUPFAM" id="SSF161098">
    <property type="entry name" value="MetI-like"/>
    <property type="match status" value="1"/>
</dbReference>
<protein>
    <submittedName>
        <fullName evidence="9">ABC transporter permease</fullName>
    </submittedName>
</protein>
<evidence type="ECO:0000256" key="4">
    <source>
        <dbReference type="ARBA" id="ARBA00022692"/>
    </source>
</evidence>
<dbReference type="InterPro" id="IPR035906">
    <property type="entry name" value="MetI-like_sf"/>
</dbReference>
<keyword evidence="2 7" id="KW-0813">Transport</keyword>
<dbReference type="RefSeq" id="WP_015717098.1">
    <property type="nucleotide sequence ID" value="NZ_PELP01000288.1"/>
</dbReference>
<feature type="domain" description="ABC transmembrane type-1" evidence="8">
    <location>
        <begin position="76"/>
        <end position="265"/>
    </location>
</feature>
<dbReference type="Proteomes" id="UP000286734">
    <property type="component" value="Unassembled WGS sequence"/>
</dbReference>
<comment type="similarity">
    <text evidence="7">Belongs to the binding-protein-dependent transport system permease family.</text>
</comment>
<accession>A0A430R6D1</accession>
<evidence type="ECO:0000256" key="1">
    <source>
        <dbReference type="ARBA" id="ARBA00004651"/>
    </source>
</evidence>
<dbReference type="GO" id="GO:0005886">
    <property type="term" value="C:plasma membrane"/>
    <property type="evidence" value="ECO:0007669"/>
    <property type="project" value="UniProtKB-SubCell"/>
</dbReference>
<dbReference type="PANTHER" id="PTHR43386:SF25">
    <property type="entry name" value="PEPTIDE ABC TRANSPORTER PERMEASE PROTEIN"/>
    <property type="match status" value="1"/>
</dbReference>
<dbReference type="InterPro" id="IPR050366">
    <property type="entry name" value="BP-dependent_transpt_permease"/>
</dbReference>
<dbReference type="PANTHER" id="PTHR43386">
    <property type="entry name" value="OLIGOPEPTIDE TRANSPORT SYSTEM PERMEASE PROTEIN APPC"/>
    <property type="match status" value="1"/>
</dbReference>
<dbReference type="EMBL" id="PELP01000288">
    <property type="protein sequence ID" value="RTH02966.1"/>
    <property type="molecule type" value="Genomic_DNA"/>
</dbReference>
<dbReference type="AlphaFoldDB" id="A0A430R6D1"/>
<dbReference type="PROSITE" id="PS50928">
    <property type="entry name" value="ABC_TM1"/>
    <property type="match status" value="1"/>
</dbReference>
<keyword evidence="6 7" id="KW-0472">Membrane</keyword>
<evidence type="ECO:0000256" key="3">
    <source>
        <dbReference type="ARBA" id="ARBA00022475"/>
    </source>
</evidence>
<dbReference type="GO" id="GO:0055085">
    <property type="term" value="P:transmembrane transport"/>
    <property type="evidence" value="ECO:0007669"/>
    <property type="project" value="InterPro"/>
</dbReference>
<feature type="transmembrane region" description="Helical" evidence="7">
    <location>
        <begin position="78"/>
        <end position="103"/>
    </location>
</feature>
<gene>
    <name evidence="9" type="ORF">CSW47_09610</name>
</gene>
<evidence type="ECO:0000256" key="5">
    <source>
        <dbReference type="ARBA" id="ARBA00022989"/>
    </source>
</evidence>
<dbReference type="InterPro" id="IPR000515">
    <property type="entry name" value="MetI-like"/>
</dbReference>
<organism evidence="9 10">
    <name type="scientific">Thermus scotoductus</name>
    <dbReference type="NCBI Taxonomy" id="37636"/>
    <lineage>
        <taxon>Bacteria</taxon>
        <taxon>Thermotogati</taxon>
        <taxon>Deinococcota</taxon>
        <taxon>Deinococci</taxon>
        <taxon>Thermales</taxon>
        <taxon>Thermaceae</taxon>
        <taxon>Thermus</taxon>
    </lineage>
</organism>
<dbReference type="Pfam" id="PF12911">
    <property type="entry name" value="OppC_N"/>
    <property type="match status" value="1"/>
</dbReference>
<evidence type="ECO:0000313" key="9">
    <source>
        <dbReference type="EMBL" id="RTH02966.1"/>
    </source>
</evidence>
<dbReference type="CDD" id="cd06261">
    <property type="entry name" value="TM_PBP2"/>
    <property type="match status" value="1"/>
</dbReference>
<comment type="subcellular location">
    <subcellularLocation>
        <location evidence="1 7">Cell membrane</location>
        <topology evidence="1 7">Multi-pass membrane protein</topology>
    </subcellularLocation>
</comment>
<evidence type="ECO:0000259" key="8">
    <source>
        <dbReference type="PROSITE" id="PS50928"/>
    </source>
</evidence>
<comment type="caution">
    <text evidence="9">The sequence shown here is derived from an EMBL/GenBank/DDBJ whole genome shotgun (WGS) entry which is preliminary data.</text>
</comment>
<keyword evidence="3" id="KW-1003">Cell membrane</keyword>
<evidence type="ECO:0000256" key="7">
    <source>
        <dbReference type="RuleBase" id="RU363032"/>
    </source>
</evidence>
<proteinExistence type="inferred from homology"/>
<feature type="transmembrane region" description="Helical" evidence="7">
    <location>
        <begin position="242"/>
        <end position="265"/>
    </location>
</feature>
<dbReference type="Gene3D" id="1.10.3720.10">
    <property type="entry name" value="MetI-like"/>
    <property type="match status" value="1"/>
</dbReference>
<feature type="transmembrane region" description="Helical" evidence="7">
    <location>
        <begin position="115"/>
        <end position="135"/>
    </location>
</feature>
<keyword evidence="5 7" id="KW-1133">Transmembrane helix</keyword>
<dbReference type="InterPro" id="IPR025966">
    <property type="entry name" value="OppC_N"/>
</dbReference>
<keyword evidence="4 7" id="KW-0812">Transmembrane</keyword>
<evidence type="ECO:0000256" key="6">
    <source>
        <dbReference type="ARBA" id="ARBA00023136"/>
    </source>
</evidence>
<evidence type="ECO:0000313" key="10">
    <source>
        <dbReference type="Proteomes" id="UP000286734"/>
    </source>
</evidence>
<dbReference type="Pfam" id="PF00528">
    <property type="entry name" value="BPD_transp_1"/>
    <property type="match status" value="1"/>
</dbReference>